<dbReference type="GO" id="GO:0008745">
    <property type="term" value="F:N-acetylmuramoyl-L-alanine amidase activity"/>
    <property type="evidence" value="ECO:0007669"/>
    <property type="project" value="UniProtKB-EC"/>
</dbReference>
<dbReference type="Proteomes" id="UP000001932">
    <property type="component" value="Chromosome"/>
</dbReference>
<dbReference type="GO" id="GO:0009253">
    <property type="term" value="P:peptidoglycan catabolic process"/>
    <property type="evidence" value="ECO:0007669"/>
    <property type="project" value="InterPro"/>
</dbReference>
<evidence type="ECO:0000313" key="9">
    <source>
        <dbReference type="Proteomes" id="UP000001932"/>
    </source>
</evidence>
<dbReference type="EMBL" id="AP008232">
    <property type="protein sequence ID" value="BAE73375.1"/>
    <property type="molecule type" value="Genomic_DNA"/>
</dbReference>
<keyword evidence="9" id="KW-1185">Reference proteome</keyword>
<dbReference type="OrthoDB" id="9794842at2"/>
<dbReference type="Proteomes" id="UP000245838">
    <property type="component" value="Chromosome sggmmb4_Chromosome"/>
</dbReference>
<accession>Q2NWV0</accession>
<dbReference type="FunFam" id="3.40.80.10:FF:000003">
    <property type="entry name" value="N-acetylmuramoyl-L-alanine amidase"/>
    <property type="match status" value="1"/>
</dbReference>
<gene>
    <name evidence="8" type="primary">amiD_1</name>
    <name evidence="7" type="ordered locus">SG0100</name>
    <name evidence="8" type="ORF">SGGMMB4_00224</name>
</gene>
<dbReference type="SMART" id="SM00644">
    <property type="entry name" value="Ami_2"/>
    <property type="match status" value="1"/>
</dbReference>
<dbReference type="KEGG" id="sgl:SG0100"/>
<dbReference type="PANTHER" id="PTHR30417">
    <property type="entry name" value="N-ACETYLMURAMOYL-L-ALANINE AMIDASE AMID"/>
    <property type="match status" value="1"/>
</dbReference>
<dbReference type="SUPFAM" id="SSF55846">
    <property type="entry name" value="N-acetylmuramoyl-L-alanine amidase-like"/>
    <property type="match status" value="1"/>
</dbReference>
<dbReference type="InterPro" id="IPR002502">
    <property type="entry name" value="Amidase_domain"/>
</dbReference>
<keyword evidence="5" id="KW-0961">Cell wall biogenesis/degradation</keyword>
<dbReference type="BioCyc" id="SGLO343509:SGP1_RS00835-MONOMER"/>
<sequence>MYLIDYNSYRAVKSFNRRVRFLVMHYTAVNFKGSITVLTGNSVSAHYLVPDPSDKTYTDAGFKDMRVFNLVDENDRAWHAGASDWAGRSNLNDTAIGIETVNLATDNHGEFVFPPFHLQQIDAIIELSKNIVQRYPDITPVNIVGHSDIAPGRKSDPGAAFPWKELYQAGIGAWPDADTVEKYTVKFISQGVPERSAIINLLNKYGYSVKAANTADGFKQLIRAFQLHFRQENYDGVLDTETAAILAALCEKYKNIKS</sequence>
<name>Q2NWV0_SODGM</name>
<evidence type="ECO:0000256" key="5">
    <source>
        <dbReference type="ARBA" id="ARBA00023316"/>
    </source>
</evidence>
<dbReference type="CDD" id="cd06583">
    <property type="entry name" value="PGRP"/>
    <property type="match status" value="1"/>
</dbReference>
<feature type="domain" description="N-acetylmuramoyl-L-alanine amidase" evidence="6">
    <location>
        <begin position="7"/>
        <end position="158"/>
    </location>
</feature>
<dbReference type="EMBL" id="LN854557">
    <property type="protein sequence ID" value="CRL43711.1"/>
    <property type="molecule type" value="Genomic_DNA"/>
</dbReference>
<reference evidence="7 9" key="1">
    <citation type="journal article" date="2006" name="Genome Res.">
        <title>Massive genome erosion and functional adaptations provide insights into the symbiotic lifestyle of Sodalis glossinidius in the tsetse host.</title>
        <authorList>
            <person name="Toh H."/>
            <person name="Weiss B.L."/>
            <person name="Perkin S.A.H."/>
            <person name="Yamashita A."/>
            <person name="Oshima K."/>
            <person name="Hattori M."/>
            <person name="Aksoy S."/>
        </authorList>
    </citation>
    <scope>NUCLEOTIDE SEQUENCE [LARGE SCALE GENOMIC DNA]</scope>
    <source>
        <strain evidence="9">morsitans</strain>
        <strain evidence="7">Morsitans</strain>
    </source>
</reference>
<dbReference type="EC" id="3.5.1.28" evidence="3"/>
<evidence type="ECO:0000256" key="2">
    <source>
        <dbReference type="ARBA" id="ARBA00007553"/>
    </source>
</evidence>
<comment type="catalytic activity">
    <reaction evidence="1">
        <text>Hydrolyzes the link between N-acetylmuramoyl residues and L-amino acid residues in certain cell-wall glycopeptides.</text>
        <dbReference type="EC" id="3.5.1.28"/>
    </reaction>
</comment>
<dbReference type="InterPro" id="IPR051206">
    <property type="entry name" value="NAMLAA_amidase_2"/>
</dbReference>
<dbReference type="Gene3D" id="1.10.101.10">
    <property type="entry name" value="PGBD-like superfamily/PGBD"/>
    <property type="match status" value="1"/>
</dbReference>
<dbReference type="InterPro" id="IPR036365">
    <property type="entry name" value="PGBD-like_sf"/>
</dbReference>
<dbReference type="InterPro" id="IPR036505">
    <property type="entry name" value="Amidase/PGRP_sf"/>
</dbReference>
<evidence type="ECO:0000313" key="8">
    <source>
        <dbReference type="EMBL" id="CRL43711.1"/>
    </source>
</evidence>
<dbReference type="Gene3D" id="3.40.80.10">
    <property type="entry name" value="Peptidoglycan recognition protein-like"/>
    <property type="match status" value="1"/>
</dbReference>
<reference evidence="8 10" key="2">
    <citation type="submission" date="2015-05" db="EMBL/GenBank/DDBJ databases">
        <authorList>
            <person name="Goodhead I."/>
        </authorList>
    </citation>
    <scope>NUCLEOTIDE SEQUENCE [LARGE SCALE GENOMIC DNA]</scope>
    <source>
        <strain evidence="8">B4</strain>
        <strain evidence="10">morsitans</strain>
    </source>
</reference>
<comment type="similarity">
    <text evidence="2">Belongs to the N-acetylmuramoyl-L-alanine amidase 2 family.</text>
</comment>
<organism evidence="7 9">
    <name type="scientific">Sodalis glossinidius (strain morsitans)</name>
    <dbReference type="NCBI Taxonomy" id="343509"/>
    <lineage>
        <taxon>Bacteria</taxon>
        <taxon>Pseudomonadati</taxon>
        <taxon>Pseudomonadota</taxon>
        <taxon>Gammaproteobacteria</taxon>
        <taxon>Enterobacterales</taxon>
        <taxon>Bruguierivoracaceae</taxon>
        <taxon>Sodalis</taxon>
    </lineage>
</organism>
<evidence type="ECO:0000256" key="4">
    <source>
        <dbReference type="ARBA" id="ARBA00022801"/>
    </source>
</evidence>
<dbReference type="PANTHER" id="PTHR30417:SF12">
    <property type="entry name" value="N-ACETYLMURAMOYL-L-ALANINE AMIDASE"/>
    <property type="match status" value="1"/>
</dbReference>
<dbReference type="GO" id="GO:0071555">
    <property type="term" value="P:cell wall organization"/>
    <property type="evidence" value="ECO:0007669"/>
    <property type="project" value="UniProtKB-KW"/>
</dbReference>
<evidence type="ECO:0000313" key="10">
    <source>
        <dbReference type="Proteomes" id="UP000245838"/>
    </source>
</evidence>
<dbReference type="AlphaFoldDB" id="Q2NWV0"/>
<proteinExistence type="inferred from homology"/>
<dbReference type="GO" id="GO:0009254">
    <property type="term" value="P:peptidoglycan turnover"/>
    <property type="evidence" value="ECO:0007669"/>
    <property type="project" value="TreeGrafter"/>
</dbReference>
<keyword evidence="4" id="KW-0378">Hydrolase</keyword>
<protein>
    <recommendedName>
        <fullName evidence="3">N-acetylmuramoyl-L-alanine amidase</fullName>
        <ecNumber evidence="3">3.5.1.28</ecNumber>
    </recommendedName>
</protein>
<evidence type="ECO:0000313" key="7">
    <source>
        <dbReference type="EMBL" id="BAE73375.1"/>
    </source>
</evidence>
<dbReference type="RefSeq" id="WP_011409965.1">
    <property type="nucleotide sequence ID" value="NC_007712.1"/>
</dbReference>
<dbReference type="eggNOG" id="COG3023">
    <property type="taxonomic scope" value="Bacteria"/>
</dbReference>
<dbReference type="Pfam" id="PF01510">
    <property type="entry name" value="Amidase_2"/>
    <property type="match status" value="1"/>
</dbReference>
<dbReference type="GO" id="GO:0019867">
    <property type="term" value="C:outer membrane"/>
    <property type="evidence" value="ECO:0007669"/>
    <property type="project" value="TreeGrafter"/>
</dbReference>
<evidence type="ECO:0000256" key="3">
    <source>
        <dbReference type="ARBA" id="ARBA00011901"/>
    </source>
</evidence>
<evidence type="ECO:0000259" key="6">
    <source>
        <dbReference type="SMART" id="SM00644"/>
    </source>
</evidence>
<dbReference type="SUPFAM" id="SSF47090">
    <property type="entry name" value="PGBD-like"/>
    <property type="match status" value="1"/>
</dbReference>
<dbReference type="HOGENOM" id="CLU_049290_2_0_6"/>
<dbReference type="InterPro" id="IPR036366">
    <property type="entry name" value="PGBDSf"/>
</dbReference>
<evidence type="ECO:0000256" key="1">
    <source>
        <dbReference type="ARBA" id="ARBA00001561"/>
    </source>
</evidence>